<dbReference type="InterPro" id="IPR001647">
    <property type="entry name" value="HTH_TetR"/>
</dbReference>
<reference evidence="5" key="1">
    <citation type="journal article" date="2016" name="Genome Announc.">
        <title>Complete genome sequence of Alkaliphilus metalliredigens strain QYMF, an alkaliphilic and metal-reducing bacterium isolated from borax-contaminated leachate ponds.</title>
        <authorList>
            <person name="Hwang C."/>
            <person name="Copeland A."/>
            <person name="Lucas S."/>
            <person name="Lapidus A."/>
            <person name="Barry K."/>
            <person name="Detter J.C."/>
            <person name="Glavina Del Rio T."/>
            <person name="Hammon N."/>
            <person name="Israni S."/>
            <person name="Dalin E."/>
            <person name="Tice H."/>
            <person name="Pitluck S."/>
            <person name="Chertkov O."/>
            <person name="Brettin T."/>
            <person name="Bruce D."/>
            <person name="Han C."/>
            <person name="Schmutz J."/>
            <person name="Larimer F."/>
            <person name="Land M.L."/>
            <person name="Hauser L."/>
            <person name="Kyrpides N."/>
            <person name="Mikhailova N."/>
            <person name="Ye Q."/>
            <person name="Zhou J."/>
            <person name="Richardson P."/>
            <person name="Fields M.W."/>
        </authorList>
    </citation>
    <scope>NUCLEOTIDE SEQUENCE [LARGE SCALE GENOMIC DNA]</scope>
    <source>
        <strain evidence="5">QYMF</strain>
    </source>
</reference>
<evidence type="ECO:0000256" key="2">
    <source>
        <dbReference type="PROSITE-ProRule" id="PRU00335"/>
    </source>
</evidence>
<evidence type="ECO:0000259" key="3">
    <source>
        <dbReference type="PROSITE" id="PS50977"/>
    </source>
</evidence>
<evidence type="ECO:0000256" key="1">
    <source>
        <dbReference type="ARBA" id="ARBA00023125"/>
    </source>
</evidence>
<gene>
    <name evidence="4" type="ordered locus">Amet_3505</name>
</gene>
<dbReference type="OrthoDB" id="494991at2"/>
<dbReference type="Pfam" id="PF08359">
    <property type="entry name" value="TetR_C_4"/>
    <property type="match status" value="1"/>
</dbReference>
<accession>A6TTW4</accession>
<dbReference type="STRING" id="293826.Amet_3505"/>
<evidence type="ECO:0000313" key="5">
    <source>
        <dbReference type="Proteomes" id="UP000001572"/>
    </source>
</evidence>
<dbReference type="Proteomes" id="UP000001572">
    <property type="component" value="Chromosome"/>
</dbReference>
<name>A6TTW4_ALKMQ</name>
<dbReference type="InterPro" id="IPR013570">
    <property type="entry name" value="Tscrpt_reg_YsiA_C"/>
</dbReference>
<evidence type="ECO:0000313" key="4">
    <source>
        <dbReference type="EMBL" id="ABR49632.1"/>
    </source>
</evidence>
<dbReference type="RefSeq" id="WP_012064595.1">
    <property type="nucleotide sequence ID" value="NC_009633.1"/>
</dbReference>
<dbReference type="EMBL" id="CP000724">
    <property type="protein sequence ID" value="ABR49632.1"/>
    <property type="molecule type" value="Genomic_DNA"/>
</dbReference>
<protein>
    <submittedName>
        <fullName evidence="4">Transcriptional regulator, TetR family</fullName>
    </submittedName>
</protein>
<dbReference type="Pfam" id="PF00440">
    <property type="entry name" value="TetR_N"/>
    <property type="match status" value="1"/>
</dbReference>
<dbReference type="AlphaFoldDB" id="A6TTW4"/>
<dbReference type="PROSITE" id="PS50977">
    <property type="entry name" value="HTH_TETR_2"/>
    <property type="match status" value="1"/>
</dbReference>
<dbReference type="InterPro" id="IPR050624">
    <property type="entry name" value="HTH-type_Tx_Regulator"/>
</dbReference>
<feature type="DNA-binding region" description="H-T-H motif" evidence="2">
    <location>
        <begin position="37"/>
        <end position="56"/>
    </location>
</feature>
<dbReference type="PANTHER" id="PTHR43479:SF11">
    <property type="entry name" value="ACREF_ENVCD OPERON REPRESSOR-RELATED"/>
    <property type="match status" value="1"/>
</dbReference>
<keyword evidence="5" id="KW-1185">Reference proteome</keyword>
<dbReference type="PRINTS" id="PR00455">
    <property type="entry name" value="HTHTETR"/>
</dbReference>
<dbReference type="HOGENOM" id="CLU_069356_12_7_9"/>
<dbReference type="GO" id="GO:0003677">
    <property type="term" value="F:DNA binding"/>
    <property type="evidence" value="ECO:0007669"/>
    <property type="project" value="UniProtKB-UniRule"/>
</dbReference>
<organism evidence="4 5">
    <name type="scientific">Alkaliphilus metalliredigens (strain QYMF)</name>
    <dbReference type="NCBI Taxonomy" id="293826"/>
    <lineage>
        <taxon>Bacteria</taxon>
        <taxon>Bacillati</taxon>
        <taxon>Bacillota</taxon>
        <taxon>Clostridia</taxon>
        <taxon>Peptostreptococcales</taxon>
        <taxon>Natronincolaceae</taxon>
        <taxon>Alkaliphilus</taxon>
    </lineage>
</organism>
<dbReference type="InterPro" id="IPR036271">
    <property type="entry name" value="Tet_transcr_reg_TetR-rel_C_sf"/>
</dbReference>
<dbReference type="KEGG" id="amt:Amet_3505"/>
<keyword evidence="1 2" id="KW-0238">DNA-binding</keyword>
<dbReference type="InterPro" id="IPR009057">
    <property type="entry name" value="Homeodomain-like_sf"/>
</dbReference>
<dbReference type="PANTHER" id="PTHR43479">
    <property type="entry name" value="ACREF/ENVCD OPERON REPRESSOR-RELATED"/>
    <property type="match status" value="1"/>
</dbReference>
<sequence length="195" mass="22557">MNENKLTNRQIQSKKTQEKIYNTAIELIEEKGFHNIKVSEICEVADVSIGSFYNCFKSKNDILTEIFKVGDQFFLDDVSNNIMEGTALERIDTFFRYYAEFNVERGLDFVKQLYHVDNNLFAIKGRQIQAVLKTVIVYGQSTGEIASHMTPDEIVAYLFVAVRGAVYNWCLHDGQYDLVHYIDRYVKLLVKAIID</sequence>
<dbReference type="SUPFAM" id="SSF46689">
    <property type="entry name" value="Homeodomain-like"/>
    <property type="match status" value="1"/>
</dbReference>
<feature type="domain" description="HTH tetR-type" evidence="3">
    <location>
        <begin position="14"/>
        <end position="74"/>
    </location>
</feature>
<proteinExistence type="predicted"/>
<dbReference type="Gene3D" id="1.10.357.10">
    <property type="entry name" value="Tetracycline Repressor, domain 2"/>
    <property type="match status" value="1"/>
</dbReference>
<dbReference type="eggNOG" id="COG1309">
    <property type="taxonomic scope" value="Bacteria"/>
</dbReference>
<dbReference type="SUPFAM" id="SSF48498">
    <property type="entry name" value="Tetracyclin repressor-like, C-terminal domain"/>
    <property type="match status" value="1"/>
</dbReference>